<evidence type="ECO:0000256" key="1">
    <source>
        <dbReference type="ARBA" id="ARBA00004117"/>
    </source>
</evidence>
<organism evidence="12 13">
    <name type="scientific">candidate division WOR-1 bacterium RIFOXYC2_FULL_46_14</name>
    <dbReference type="NCBI Taxonomy" id="1802587"/>
    <lineage>
        <taxon>Bacteria</taxon>
        <taxon>Bacillati</taxon>
        <taxon>Saganbacteria</taxon>
    </lineage>
</organism>
<dbReference type="GO" id="GO:0009425">
    <property type="term" value="C:bacterial-type flagellum basal body"/>
    <property type="evidence" value="ECO:0007669"/>
    <property type="project" value="UniProtKB-SubCell"/>
</dbReference>
<sequence length="412" mass="45897">MPEKQRSEIGAQKRSLKLSPALGDWTTYKPNRILVKRVKSGLYGFDRLSKEDLEAAHLEHYGFAEKFCEAIRNDLGISSEIHSVEALQSTYSNFLTSVFDPLVEGKVVIPNAKENALFSIDLPLAGSIINSVLGLNDTGLNQRELTEAEYKILNTGLKDYASLCPFGASEIEFFSSMHLTPAPSTPPSSSFAYFVIEIKINEAYGKIVFGYPGKLLKQLVKKLKSEAPTLLRPERLPAGVAGQSYEPLTAKLGTTEISSSDINSLEIGDVLSLDRSIFSALPVYLGEKEVFMVQPGVKNGKIALKVISVEKDRFRVSAPPPVIEEKVEEKIEEEAIEEKPEEPFEEPLENDEDILGEEGLEEGLEKEPEENREEELEDDNDLNDENEENEETNEPGFDDDFTEETGEEEDKL</sequence>
<dbReference type="Proteomes" id="UP000179242">
    <property type="component" value="Unassembled WGS sequence"/>
</dbReference>
<feature type="compositionally biased region" description="Acidic residues" evidence="10">
    <location>
        <begin position="343"/>
        <end position="412"/>
    </location>
</feature>
<protein>
    <recommendedName>
        <fullName evidence="4">Flagellar motor switch protein FliM</fullName>
    </recommendedName>
</protein>
<dbReference type="SUPFAM" id="SSF101801">
    <property type="entry name" value="Surface presentation of antigens (SPOA)"/>
    <property type="match status" value="1"/>
</dbReference>
<name>A0A1F4U7K0_UNCSA</name>
<dbReference type="GO" id="GO:0050918">
    <property type="term" value="P:positive chemotaxis"/>
    <property type="evidence" value="ECO:0007669"/>
    <property type="project" value="TreeGrafter"/>
</dbReference>
<evidence type="ECO:0000256" key="8">
    <source>
        <dbReference type="ARBA" id="ARBA00023136"/>
    </source>
</evidence>
<accession>A0A1F4U7K0</accession>
<evidence type="ECO:0000313" key="12">
    <source>
        <dbReference type="EMBL" id="OGC40928.1"/>
    </source>
</evidence>
<evidence type="ECO:0000313" key="13">
    <source>
        <dbReference type="Proteomes" id="UP000179242"/>
    </source>
</evidence>
<feature type="domain" description="Flagellar motor switch protein FliN-like C-terminal" evidence="11">
    <location>
        <begin position="247"/>
        <end position="309"/>
    </location>
</feature>
<evidence type="ECO:0000259" key="11">
    <source>
        <dbReference type="Pfam" id="PF01052"/>
    </source>
</evidence>
<proteinExistence type="inferred from homology"/>
<evidence type="ECO:0000256" key="9">
    <source>
        <dbReference type="ARBA" id="ARBA00023143"/>
    </source>
</evidence>
<dbReference type="GO" id="GO:0071978">
    <property type="term" value="P:bacterial-type flagellum-dependent swarming motility"/>
    <property type="evidence" value="ECO:0007669"/>
    <property type="project" value="TreeGrafter"/>
</dbReference>
<dbReference type="AlphaFoldDB" id="A0A1F4U7K0"/>
<gene>
    <name evidence="12" type="ORF">A2438_01395</name>
</gene>
<dbReference type="InterPro" id="IPR028976">
    <property type="entry name" value="CheC-like_sf"/>
</dbReference>
<dbReference type="GO" id="GO:0005886">
    <property type="term" value="C:plasma membrane"/>
    <property type="evidence" value="ECO:0007669"/>
    <property type="project" value="UniProtKB-SubCell"/>
</dbReference>
<dbReference type="Pfam" id="PF01052">
    <property type="entry name" value="FliMN_C"/>
    <property type="match status" value="1"/>
</dbReference>
<dbReference type="PANTHER" id="PTHR30034">
    <property type="entry name" value="FLAGELLAR MOTOR SWITCH PROTEIN FLIM"/>
    <property type="match status" value="1"/>
</dbReference>
<evidence type="ECO:0000256" key="7">
    <source>
        <dbReference type="ARBA" id="ARBA00022779"/>
    </source>
</evidence>
<keyword evidence="7" id="KW-0283">Flagellar rotation</keyword>
<keyword evidence="5" id="KW-1003">Cell membrane</keyword>
<dbReference type="EMBL" id="MEUJ01000002">
    <property type="protein sequence ID" value="OGC40928.1"/>
    <property type="molecule type" value="Genomic_DNA"/>
</dbReference>
<keyword evidence="8" id="KW-0472">Membrane</keyword>
<feature type="region of interest" description="Disordered" evidence="10">
    <location>
        <begin position="325"/>
        <end position="412"/>
    </location>
</feature>
<evidence type="ECO:0000256" key="3">
    <source>
        <dbReference type="ARBA" id="ARBA00011049"/>
    </source>
</evidence>
<keyword evidence="6" id="KW-0145">Chemotaxis</keyword>
<comment type="caution">
    <text evidence="12">The sequence shown here is derived from an EMBL/GenBank/DDBJ whole genome shotgun (WGS) entry which is preliminary data.</text>
</comment>
<comment type="similarity">
    <text evidence="3">Belongs to the FliM family.</text>
</comment>
<evidence type="ECO:0000256" key="2">
    <source>
        <dbReference type="ARBA" id="ARBA00004202"/>
    </source>
</evidence>
<dbReference type="InterPro" id="IPR036429">
    <property type="entry name" value="SpoA-like_sf"/>
</dbReference>
<evidence type="ECO:0000256" key="6">
    <source>
        <dbReference type="ARBA" id="ARBA00022500"/>
    </source>
</evidence>
<dbReference type="PANTHER" id="PTHR30034:SF6">
    <property type="entry name" value="YOP PROTEINS TRANSLOCATION PROTEIN Q"/>
    <property type="match status" value="1"/>
</dbReference>
<dbReference type="Gene3D" id="3.40.1550.10">
    <property type="entry name" value="CheC-like"/>
    <property type="match status" value="1"/>
</dbReference>
<dbReference type="Gene3D" id="2.30.330.10">
    <property type="entry name" value="SpoA-like"/>
    <property type="match status" value="1"/>
</dbReference>
<reference evidence="12 13" key="1">
    <citation type="journal article" date="2016" name="Nat. Commun.">
        <title>Thousands of microbial genomes shed light on interconnected biogeochemical processes in an aquifer system.</title>
        <authorList>
            <person name="Anantharaman K."/>
            <person name="Brown C.T."/>
            <person name="Hug L.A."/>
            <person name="Sharon I."/>
            <person name="Castelle C.J."/>
            <person name="Probst A.J."/>
            <person name="Thomas B.C."/>
            <person name="Singh A."/>
            <person name="Wilkins M.J."/>
            <person name="Karaoz U."/>
            <person name="Brodie E.L."/>
            <person name="Williams K.H."/>
            <person name="Hubbard S.S."/>
            <person name="Banfield J.F."/>
        </authorList>
    </citation>
    <scope>NUCLEOTIDE SEQUENCE [LARGE SCALE GENOMIC DNA]</scope>
</reference>
<evidence type="ECO:0000256" key="5">
    <source>
        <dbReference type="ARBA" id="ARBA00022475"/>
    </source>
</evidence>
<dbReference type="InterPro" id="IPR001543">
    <property type="entry name" value="FliN-like_C"/>
</dbReference>
<evidence type="ECO:0000256" key="4">
    <source>
        <dbReference type="ARBA" id="ARBA00021898"/>
    </source>
</evidence>
<keyword evidence="9" id="KW-0975">Bacterial flagellum</keyword>
<evidence type="ECO:0000256" key="10">
    <source>
        <dbReference type="SAM" id="MobiDB-lite"/>
    </source>
</evidence>
<comment type="subcellular location">
    <subcellularLocation>
        <location evidence="1">Bacterial flagellum basal body</location>
    </subcellularLocation>
    <subcellularLocation>
        <location evidence="2">Cell membrane</location>
        <topology evidence="2">Peripheral membrane protein</topology>
    </subcellularLocation>
</comment>